<evidence type="ECO:0000313" key="3">
    <source>
        <dbReference type="Proteomes" id="UP000236630"/>
    </source>
</evidence>
<evidence type="ECO:0000313" key="2">
    <source>
        <dbReference type="EMBL" id="GAY62399.1"/>
    </source>
</evidence>
<organism evidence="2 3">
    <name type="scientific">Citrus unshiu</name>
    <name type="common">Satsuma mandarin</name>
    <name type="synonym">Citrus nobilis var. unshiu</name>
    <dbReference type="NCBI Taxonomy" id="55188"/>
    <lineage>
        <taxon>Eukaryota</taxon>
        <taxon>Viridiplantae</taxon>
        <taxon>Streptophyta</taxon>
        <taxon>Embryophyta</taxon>
        <taxon>Tracheophyta</taxon>
        <taxon>Spermatophyta</taxon>
        <taxon>Magnoliopsida</taxon>
        <taxon>eudicotyledons</taxon>
        <taxon>Gunneridae</taxon>
        <taxon>Pentapetalae</taxon>
        <taxon>rosids</taxon>
        <taxon>malvids</taxon>
        <taxon>Sapindales</taxon>
        <taxon>Rutaceae</taxon>
        <taxon>Aurantioideae</taxon>
        <taxon>Citrus</taxon>
    </lineage>
</organism>
<protein>
    <submittedName>
        <fullName evidence="2">Uncharacterized protein</fullName>
    </submittedName>
</protein>
<comment type="caution">
    <text evidence="2">The sequence shown here is derived from an EMBL/GenBank/DDBJ whole genome shotgun (WGS) entry which is preliminary data.</text>
</comment>
<keyword evidence="1" id="KW-1133">Transmembrane helix</keyword>
<keyword evidence="1" id="KW-0472">Membrane</keyword>
<evidence type="ECO:0000256" key="1">
    <source>
        <dbReference type="SAM" id="Phobius"/>
    </source>
</evidence>
<name>A0A2H5QCP0_CITUN</name>
<keyword evidence="3" id="KW-1185">Reference proteome</keyword>
<dbReference type="Proteomes" id="UP000236630">
    <property type="component" value="Unassembled WGS sequence"/>
</dbReference>
<feature type="transmembrane region" description="Helical" evidence="1">
    <location>
        <begin position="22"/>
        <end position="43"/>
    </location>
</feature>
<dbReference type="AlphaFoldDB" id="A0A2H5QCP0"/>
<accession>A0A2H5QCP0</accession>
<dbReference type="EMBL" id="BDQV01000304">
    <property type="protein sequence ID" value="GAY62399.1"/>
    <property type="molecule type" value="Genomic_DNA"/>
</dbReference>
<dbReference type="STRING" id="55188.A0A2H5QCP0"/>
<reference evidence="2 3" key="1">
    <citation type="journal article" date="2017" name="Front. Genet.">
        <title>Draft sequencing of the heterozygous diploid genome of Satsuma (Citrus unshiu Marc.) using a hybrid assembly approach.</title>
        <authorList>
            <person name="Shimizu T."/>
            <person name="Tanizawa Y."/>
            <person name="Mochizuki T."/>
            <person name="Nagasaki H."/>
            <person name="Yoshioka T."/>
            <person name="Toyoda A."/>
            <person name="Fujiyama A."/>
            <person name="Kaminuma E."/>
            <person name="Nakamura Y."/>
        </authorList>
    </citation>
    <scope>NUCLEOTIDE SEQUENCE [LARGE SCALE GENOMIC DNA]</scope>
    <source>
        <strain evidence="3">cv. Miyagawa wase</strain>
    </source>
</reference>
<gene>
    <name evidence="2" type="ORF">CUMW_217450</name>
</gene>
<proteinExistence type="predicted"/>
<sequence>MITINEGTLINFLLVFLTVNEAIATLSAVVLLLIISLVAATALQAERLGLQGLIMQKRQRQTLSGKKIAQATDIYNSLTHFSVVMMADDSLTHFGVVESASSS</sequence>
<keyword evidence="1" id="KW-0812">Transmembrane</keyword>